<evidence type="ECO:0000313" key="2">
    <source>
        <dbReference type="Proteomes" id="UP000249661"/>
    </source>
</evidence>
<proteinExistence type="predicted"/>
<keyword evidence="2" id="KW-1185">Reference proteome</keyword>
<evidence type="ECO:0000313" key="1">
    <source>
        <dbReference type="EMBL" id="RAH70115.1"/>
    </source>
</evidence>
<dbReference type="EMBL" id="KZ824956">
    <property type="protein sequence ID" value="RAH70115.1"/>
    <property type="molecule type" value="Genomic_DNA"/>
</dbReference>
<name>A0ACD1H8N2_9EURO</name>
<gene>
    <name evidence="1" type="ORF">BO66DRAFT_428804</name>
</gene>
<organism evidence="1 2">
    <name type="scientific">Aspergillus aculeatinus CBS 121060</name>
    <dbReference type="NCBI Taxonomy" id="1448322"/>
    <lineage>
        <taxon>Eukaryota</taxon>
        <taxon>Fungi</taxon>
        <taxon>Dikarya</taxon>
        <taxon>Ascomycota</taxon>
        <taxon>Pezizomycotina</taxon>
        <taxon>Eurotiomycetes</taxon>
        <taxon>Eurotiomycetidae</taxon>
        <taxon>Eurotiales</taxon>
        <taxon>Aspergillaceae</taxon>
        <taxon>Aspergillus</taxon>
        <taxon>Aspergillus subgen. Circumdati</taxon>
    </lineage>
</organism>
<sequence length="1131" mass="122390">MSWNFHLQSSPPSTPGKSRDPFDGLSSTPAGAPPSASNSFAAHGGPSDFGSSRMSSGSLFTKSGHMNLNDNDSIFGSSIMSNDYLPPLPKKTTTTATKSSAASQSLFSITNGSRFDESTRFGQSNGFANSQMDAEGDDILTETEDEVVDKTGSSLGVGKANKNAGGRFSFLDSQLGDSIAPQPVSLGHRKSIYSNPGSAKRPKLDERWAGQAPLRKGKLSPKKDSAMPSIVRNLARSRLTTVDESSDFVMSTEDELCRMYDEVRKADNNGTDFRTALSDVCSRLANVWKTATGQNGPYQESDGIGPGEQASNIAKASFLASLLLQLHHPPRPFDRPGQVNPFATRNLLLGGPRTTLPTPIPRLLIDWLDANHIPPASELQVLKGFEPNPTASSSFWDLLNAAVLRGSLSTAVELLRSADFNYARSALEDGLPQAGYRGTQLQNIQRCVNKALQILESCPGISRDDWDVKGTEWALFRRRVLAAVTDLEDFAEGEDKASPEPPVQENRFQAVNFGLKATAPAQTISFTQSARMAESKVPWAIYQNLRSMYRILLGDEDAIMENSQDWLEATICMTVWWGGDDDDEVPSDLPPTSLNPLFSRPARNMSPTSAQDAYLRRLDLAFGHATSAEGDDASFRVNSLSSLEVGLASVFEGNVEGVIELLQTWSLCVSCAVVEVASIGGWLNPRATKSKPMPGLSEDDLMVLSYGQGQGTETTGPRVNKNDVISAYASGLFERQSIECQDGTRNGWEVALEVLSRLDDRGKLQKSVSELLERLPLNTAEEVDKVVMLCSELDLDNEGRKVSERFGDATVADSEDYGLALLCYARAHNRRKVKSVVDLLISYSLVQSRAYPALNDLDEQLESLIRDPGRCLAAIAGSDEDAASILQYYFSGYATLRRYYEIRDEAVNLKEGQQPRYKPLARRRAAAQALVAVISSAADSIYGGLYDPDRDSAVQVDGLLTLLGEVLSFVDQPTPILSVSQQFTILSAIEDLQTVTPRVYAQCEECFRSTLIAYQSSKNANASSSTDSYILPPSPRAMLKKSVSALNASSTFSFIGSEMVGSARTLSGSGSAGSSGVLVPRLNAEKGAAASHDRGWDWRAGLPDDVTGEDIMRILRLGLARGVSFGGLGSI</sequence>
<reference evidence="1" key="1">
    <citation type="submission" date="2018-02" db="EMBL/GenBank/DDBJ databases">
        <title>The genomes of Aspergillus section Nigri reveals drivers in fungal speciation.</title>
        <authorList>
            <consortium name="DOE Joint Genome Institute"/>
            <person name="Vesth T.C."/>
            <person name="Nybo J."/>
            <person name="Theobald S."/>
            <person name="Brandl J."/>
            <person name="Frisvad J.C."/>
            <person name="Nielsen K.F."/>
            <person name="Lyhne E.K."/>
            <person name="Kogle M.E."/>
            <person name="Kuo A."/>
            <person name="Riley R."/>
            <person name="Clum A."/>
            <person name="Nolan M."/>
            <person name="Lipzen A."/>
            <person name="Salamov A."/>
            <person name="Henrissat B."/>
            <person name="Wiebenga A."/>
            <person name="De vries R.P."/>
            <person name="Grigoriev I.V."/>
            <person name="Mortensen U.H."/>
            <person name="Andersen M.R."/>
            <person name="Baker S.E."/>
        </authorList>
    </citation>
    <scope>NUCLEOTIDE SEQUENCE</scope>
    <source>
        <strain evidence="1">CBS 121060</strain>
    </source>
</reference>
<accession>A0ACD1H8N2</accession>
<dbReference type="Proteomes" id="UP000249661">
    <property type="component" value="Unassembled WGS sequence"/>
</dbReference>
<protein>
    <submittedName>
        <fullName evidence="1">Nuclear pore complex subunit Nup85</fullName>
    </submittedName>
</protein>